<dbReference type="PROSITE" id="PS00149">
    <property type="entry name" value="SULFATASE_2"/>
    <property type="match status" value="1"/>
</dbReference>
<evidence type="ECO:0000256" key="7">
    <source>
        <dbReference type="ARBA" id="ARBA00022837"/>
    </source>
</evidence>
<dbReference type="GO" id="GO:0004065">
    <property type="term" value="F:arylsulfatase activity"/>
    <property type="evidence" value="ECO:0007669"/>
    <property type="project" value="UniProtKB-EC"/>
</dbReference>
<dbReference type="PANTHER" id="PTHR42693:SF53">
    <property type="entry name" value="ENDO-4-O-SULFATASE"/>
    <property type="match status" value="1"/>
</dbReference>
<feature type="domain" description="Glycoside hydrolase family 29 N-terminal" evidence="11">
    <location>
        <begin position="591"/>
        <end position="972"/>
    </location>
</feature>
<evidence type="ECO:0000259" key="10">
    <source>
        <dbReference type="Pfam" id="PF00884"/>
    </source>
</evidence>
<evidence type="ECO:0000313" key="12">
    <source>
        <dbReference type="EMBL" id="QDU88855.1"/>
    </source>
</evidence>
<keyword evidence="4" id="KW-0479">Metal-binding</keyword>
<evidence type="ECO:0000256" key="6">
    <source>
        <dbReference type="ARBA" id="ARBA00022801"/>
    </source>
</evidence>
<keyword evidence="5 9" id="KW-0732">Signal</keyword>
<dbReference type="AlphaFoldDB" id="A0A518DBJ9"/>
<dbReference type="Gene3D" id="3.30.1120.10">
    <property type="match status" value="1"/>
</dbReference>
<dbReference type="PANTHER" id="PTHR42693">
    <property type="entry name" value="ARYLSULFATASE FAMILY MEMBER"/>
    <property type="match status" value="1"/>
</dbReference>
<sequence length="1099" mass="123701" precursor="true">MFYRLGGLSALAIVALATTDSSAADRPNVVLLLTDDQGYGDLGCHGNPVLRTPNIDALYRDSIRFTDFHVSPFCTPTRAALMTGNHPGYTGAFRTSSGRTMMHRDEVTIADLFADAGYTTGMVGKWHLGDNAPHRPQDRGFQDVVWHRCGGVGQASDYWGNDYFDDTYERNGQPERFEGYCTDVWFREATRFIEQNQDKPFFLYLATNAPHSPYLVPKEWATPYVRNRNVANANFYGMIANIDHNLAMLRERLSDLGLAENTILIFMTDNGTAAGGDFRGLDSEPTVGFNAGMRGKKASVYEGGHRVPFFIHWPKGGLNGGRDIDTLAAHIDVLPTLSDLCGIAVPDDDRPDGVSLKPLLSGSEEAFQRDHHVLQYHGGPGAETLPSKPYEFSVVMTERWRLVNSNGQRLYDIEADPAQRNDVAKEHPDVVDDLRERYQPFWARVSPRLTPVRIDIGNPAESPTVLSSQDWYMPAGNSPWNFNMIKKLPKVTGPWMLQVQKAGQYRITLRQFPREANKPVVAERAKIEIAGQAVEQPVQASSRGVVFELDLPAGPTELLTQLIDVNGEAGGAYFTEVEALGSDPVSDHKAPRPQYDGSWRSLQEMPVPAWFDDGKIGIFIHWGPYSAIGYRKGDRGYAEHVPKMLYQDREHYYPYMKDRWGATPPEFGYKDIVGEFKAENWDPDQWAKLFDEVGAKYVVLTAEHHDGWANWDSDLTPWNAVDMGPKRDLVGDLGRAVRKRGLKFAPSYHRERHTGFFAKEMYVVHSEPRPDIIEEIRRVPAAASLYGPFSYDKAFVDDYVARWKEIQTKYQPDFLWVDDFPIYTRDGNQVRSGKMKPEIKYLDDQARGMITDFMNDAAARQREVYCNNKGANRNWPDGVGCLEKDNLKLEVIGPKWQSCTTFGTSFGYLAAEDDPDYRHKKKSVEEVIHEMVEVISRNGNFLINIGPRADGTIPAWQVERLRAMGDWLKINGRAIYGTRYWKVNQQADGRLAFTAKGKNLYAIALTKPTHPLTIEASAGWKDGAVKSVRLLGSASAVEWKLTPTGLQITPPRDLGQSTHAWAFEIETDREQHEPNVIQRNASKALRGTKKVDLEGNSTQ</sequence>
<organism evidence="12 13">
    <name type="scientific">Pirellulimonas nuda</name>
    <dbReference type="NCBI Taxonomy" id="2528009"/>
    <lineage>
        <taxon>Bacteria</taxon>
        <taxon>Pseudomonadati</taxon>
        <taxon>Planctomycetota</taxon>
        <taxon>Planctomycetia</taxon>
        <taxon>Pirellulales</taxon>
        <taxon>Lacipirellulaceae</taxon>
        <taxon>Pirellulimonas</taxon>
    </lineage>
</organism>
<keyword evidence="13" id="KW-1185">Reference proteome</keyword>
<dbReference type="GO" id="GO:0046872">
    <property type="term" value="F:metal ion binding"/>
    <property type="evidence" value="ECO:0007669"/>
    <property type="project" value="UniProtKB-KW"/>
</dbReference>
<feature type="chain" id="PRO_5022191842" description="alpha-L-fucosidase" evidence="9">
    <location>
        <begin position="24"/>
        <end position="1099"/>
    </location>
</feature>
<gene>
    <name evidence="12" type="primary">atsA_37</name>
    <name evidence="12" type="ORF">Pla175_22390</name>
</gene>
<reference evidence="12 13" key="1">
    <citation type="submission" date="2019-02" db="EMBL/GenBank/DDBJ databases">
        <title>Deep-cultivation of Planctomycetes and their phenomic and genomic characterization uncovers novel biology.</title>
        <authorList>
            <person name="Wiegand S."/>
            <person name="Jogler M."/>
            <person name="Boedeker C."/>
            <person name="Pinto D."/>
            <person name="Vollmers J."/>
            <person name="Rivas-Marin E."/>
            <person name="Kohn T."/>
            <person name="Peeters S.H."/>
            <person name="Heuer A."/>
            <person name="Rast P."/>
            <person name="Oberbeckmann S."/>
            <person name="Bunk B."/>
            <person name="Jeske O."/>
            <person name="Meyerdierks A."/>
            <person name="Storesund J.E."/>
            <person name="Kallscheuer N."/>
            <person name="Luecker S."/>
            <person name="Lage O.M."/>
            <person name="Pohl T."/>
            <person name="Merkel B.J."/>
            <person name="Hornburger P."/>
            <person name="Mueller R.-W."/>
            <person name="Bruemmer F."/>
            <person name="Labrenz M."/>
            <person name="Spormann A.M."/>
            <person name="Op den Camp H."/>
            <person name="Overmann J."/>
            <person name="Amann R."/>
            <person name="Jetten M.S.M."/>
            <person name="Mascher T."/>
            <person name="Medema M.H."/>
            <person name="Devos D.P."/>
            <person name="Kaster A.-K."/>
            <person name="Ovreas L."/>
            <person name="Rohde M."/>
            <person name="Galperin M.Y."/>
            <person name="Jogler C."/>
        </authorList>
    </citation>
    <scope>NUCLEOTIDE SEQUENCE [LARGE SCALE GENOMIC DNA]</scope>
    <source>
        <strain evidence="12 13">Pla175</strain>
    </source>
</reference>
<evidence type="ECO:0000256" key="3">
    <source>
        <dbReference type="ARBA" id="ARBA00012662"/>
    </source>
</evidence>
<accession>A0A518DBJ9</accession>
<keyword evidence="7" id="KW-0106">Calcium</keyword>
<dbReference type="InterPro" id="IPR057739">
    <property type="entry name" value="Glyco_hydro_29_N"/>
</dbReference>
<protein>
    <recommendedName>
        <fullName evidence="3">alpha-L-fucosidase</fullName>
        <ecNumber evidence="3">3.2.1.51</ecNumber>
    </recommendedName>
</protein>
<evidence type="ECO:0000256" key="2">
    <source>
        <dbReference type="ARBA" id="ARBA00008779"/>
    </source>
</evidence>
<dbReference type="RefSeq" id="WP_231954339.1">
    <property type="nucleotide sequence ID" value="NZ_CP036291.1"/>
</dbReference>
<dbReference type="InterPro" id="IPR024607">
    <property type="entry name" value="Sulfatase_CS"/>
</dbReference>
<feature type="domain" description="Sulfatase N-terminal" evidence="10">
    <location>
        <begin position="27"/>
        <end position="343"/>
    </location>
</feature>
<dbReference type="GO" id="GO:0005975">
    <property type="term" value="P:carbohydrate metabolic process"/>
    <property type="evidence" value="ECO:0007669"/>
    <property type="project" value="InterPro"/>
</dbReference>
<dbReference type="InterPro" id="IPR000917">
    <property type="entry name" value="Sulfatase_N"/>
</dbReference>
<dbReference type="EC" id="3.2.1.51" evidence="3"/>
<dbReference type="InterPro" id="IPR050738">
    <property type="entry name" value="Sulfatase"/>
</dbReference>
<proteinExistence type="inferred from homology"/>
<dbReference type="Pfam" id="PF01120">
    <property type="entry name" value="Alpha_L_fucos"/>
    <property type="match status" value="1"/>
</dbReference>
<dbReference type="InterPro" id="IPR017850">
    <property type="entry name" value="Alkaline_phosphatase_core_sf"/>
</dbReference>
<comment type="similarity">
    <text evidence="2">Belongs to the sulfatase family.</text>
</comment>
<feature type="signal peptide" evidence="9">
    <location>
        <begin position="1"/>
        <end position="23"/>
    </location>
</feature>
<evidence type="ECO:0000256" key="4">
    <source>
        <dbReference type="ARBA" id="ARBA00022723"/>
    </source>
</evidence>
<dbReference type="Gene3D" id="2.60.40.1180">
    <property type="entry name" value="Golgi alpha-mannosidase II"/>
    <property type="match status" value="1"/>
</dbReference>
<evidence type="ECO:0000313" key="13">
    <source>
        <dbReference type="Proteomes" id="UP000317429"/>
    </source>
</evidence>
<comment type="similarity">
    <text evidence="1">Belongs to the glycosyl hydrolase 29 family.</text>
</comment>
<evidence type="ECO:0000256" key="1">
    <source>
        <dbReference type="ARBA" id="ARBA00007951"/>
    </source>
</evidence>
<dbReference type="CDD" id="cd16146">
    <property type="entry name" value="ARS_like"/>
    <property type="match status" value="1"/>
</dbReference>
<keyword evidence="6 12" id="KW-0378">Hydrolase</keyword>
<dbReference type="Pfam" id="PF00884">
    <property type="entry name" value="Sulfatase"/>
    <property type="match status" value="1"/>
</dbReference>
<keyword evidence="8" id="KW-0326">Glycosidase</keyword>
<evidence type="ECO:0000259" key="11">
    <source>
        <dbReference type="Pfam" id="PF01120"/>
    </source>
</evidence>
<evidence type="ECO:0000256" key="9">
    <source>
        <dbReference type="SAM" id="SignalP"/>
    </source>
</evidence>
<dbReference type="EMBL" id="CP036291">
    <property type="protein sequence ID" value="QDU88855.1"/>
    <property type="molecule type" value="Genomic_DNA"/>
</dbReference>
<evidence type="ECO:0000256" key="5">
    <source>
        <dbReference type="ARBA" id="ARBA00022729"/>
    </source>
</evidence>
<dbReference type="Gene3D" id="3.20.20.80">
    <property type="entry name" value="Glycosidases"/>
    <property type="match status" value="1"/>
</dbReference>
<dbReference type="SMART" id="SM00812">
    <property type="entry name" value="Alpha_L_fucos"/>
    <property type="match status" value="1"/>
</dbReference>
<dbReference type="FunFam" id="3.40.720.10:FF:000070">
    <property type="entry name" value="Arylsulfatase A"/>
    <property type="match status" value="1"/>
</dbReference>
<dbReference type="InterPro" id="IPR017853">
    <property type="entry name" value="GH"/>
</dbReference>
<evidence type="ECO:0000256" key="8">
    <source>
        <dbReference type="ARBA" id="ARBA00023295"/>
    </source>
</evidence>
<dbReference type="InterPro" id="IPR000933">
    <property type="entry name" value="Glyco_hydro_29"/>
</dbReference>
<name>A0A518DBJ9_9BACT</name>
<dbReference type="Proteomes" id="UP000317429">
    <property type="component" value="Chromosome"/>
</dbReference>
<dbReference type="GO" id="GO:0004560">
    <property type="term" value="F:alpha-L-fucosidase activity"/>
    <property type="evidence" value="ECO:0007669"/>
    <property type="project" value="InterPro"/>
</dbReference>
<dbReference type="Gene3D" id="3.40.720.10">
    <property type="entry name" value="Alkaline Phosphatase, subunit A"/>
    <property type="match status" value="1"/>
</dbReference>
<dbReference type="KEGG" id="pnd:Pla175_22390"/>
<dbReference type="InterPro" id="IPR013780">
    <property type="entry name" value="Glyco_hydro_b"/>
</dbReference>
<dbReference type="SUPFAM" id="SSF51445">
    <property type="entry name" value="(Trans)glycosidases"/>
    <property type="match status" value="1"/>
</dbReference>
<dbReference type="SUPFAM" id="SSF53649">
    <property type="entry name" value="Alkaline phosphatase-like"/>
    <property type="match status" value="1"/>
</dbReference>